<reference evidence="3" key="1">
    <citation type="journal article" date="2020" name="Int. J. Syst. Evol. Microbiol.">
        <title>Aquipluma nitroreducens gen. nov. sp. nov., a novel facultatively anaerobic bacterium isolated from a freshwater lake.</title>
        <authorList>
            <person name="Watanabe M."/>
            <person name="Kojima H."/>
            <person name="Fukui M."/>
        </authorList>
    </citation>
    <scope>NUCLEOTIDE SEQUENCE</scope>
    <source>
        <strain evidence="3">MeG22</strain>
    </source>
</reference>
<dbReference type="KEGG" id="anf:AQPE_2455"/>
<accession>A0A5K7S9N2</accession>
<dbReference type="InterPro" id="IPR050902">
    <property type="entry name" value="ABC_Transporter_SBP"/>
</dbReference>
<gene>
    <name evidence="3" type="ORF">AQPE_2455</name>
</gene>
<evidence type="ECO:0000313" key="4">
    <source>
        <dbReference type="Proteomes" id="UP001193389"/>
    </source>
</evidence>
<dbReference type="Pfam" id="PF01497">
    <property type="entry name" value="Peripla_BP_2"/>
    <property type="match status" value="1"/>
</dbReference>
<dbReference type="PROSITE" id="PS50983">
    <property type="entry name" value="FE_B12_PBP"/>
    <property type="match status" value="1"/>
</dbReference>
<dbReference type="AlphaFoldDB" id="A0A5K7S9N2"/>
<dbReference type="PANTHER" id="PTHR30535:SF34">
    <property type="entry name" value="MOLYBDATE-BINDING PROTEIN MOLA"/>
    <property type="match status" value="1"/>
</dbReference>
<organism evidence="3 4">
    <name type="scientific">Aquipluma nitroreducens</name>
    <dbReference type="NCBI Taxonomy" id="2010828"/>
    <lineage>
        <taxon>Bacteria</taxon>
        <taxon>Pseudomonadati</taxon>
        <taxon>Bacteroidota</taxon>
        <taxon>Bacteroidia</taxon>
        <taxon>Marinilabiliales</taxon>
        <taxon>Prolixibacteraceae</taxon>
        <taxon>Aquipluma</taxon>
    </lineage>
</organism>
<dbReference type="PANTHER" id="PTHR30535">
    <property type="entry name" value="VITAMIN B12-BINDING PROTEIN"/>
    <property type="match status" value="1"/>
</dbReference>
<feature type="domain" description="Fe/B12 periplasmic-binding" evidence="2">
    <location>
        <begin position="10"/>
        <end position="255"/>
    </location>
</feature>
<evidence type="ECO:0000259" key="2">
    <source>
        <dbReference type="PROSITE" id="PS50983"/>
    </source>
</evidence>
<protein>
    <submittedName>
        <fullName evidence="3">Vitamin B12 ABC transporter, B12-binding component BtuF</fullName>
    </submittedName>
</protein>
<dbReference type="InterPro" id="IPR054828">
    <property type="entry name" value="Vit_B12_bind_prot"/>
</dbReference>
<evidence type="ECO:0000256" key="1">
    <source>
        <dbReference type="ARBA" id="ARBA00022729"/>
    </source>
</evidence>
<dbReference type="NCBIfam" id="NF038402">
    <property type="entry name" value="TroA_like"/>
    <property type="match status" value="1"/>
</dbReference>
<sequence>MFVQAQQAKRIVSLVPWVTKSIYLMGEQDKLVGCTSYCPVEASDNIPVVASAMSVNIEKTLTLRPDVVIASSLIKPETIDNLKKLGLKVVYLPYPKSFEEICSYFIQVGELIGKPEKAREIVSQQRARLAKLISKVPVGKNPKEFFQIGAKPLFCAVPNTFQDDFIRFSGGKNIASGLKMGGVTREFVLTQNPDVIFIVTMGIVAEEEKDTWMGYSVLSASKDKKIFVLDADKTCSPTPVLFLDALEEIIKLIYE</sequence>
<dbReference type="Proteomes" id="UP001193389">
    <property type="component" value="Chromosome"/>
</dbReference>
<dbReference type="InterPro" id="IPR002491">
    <property type="entry name" value="ABC_transptr_periplasmic_BD"/>
</dbReference>
<keyword evidence="4" id="KW-1185">Reference proteome</keyword>
<dbReference type="EMBL" id="AP018694">
    <property type="protein sequence ID" value="BBE18293.1"/>
    <property type="molecule type" value="Genomic_DNA"/>
</dbReference>
<dbReference type="Gene3D" id="3.40.50.1980">
    <property type="entry name" value="Nitrogenase molybdenum iron protein domain"/>
    <property type="match status" value="2"/>
</dbReference>
<dbReference type="SUPFAM" id="SSF53807">
    <property type="entry name" value="Helical backbone' metal receptor"/>
    <property type="match status" value="1"/>
</dbReference>
<keyword evidence="1" id="KW-0732">Signal</keyword>
<name>A0A5K7S9N2_9BACT</name>
<evidence type="ECO:0000313" key="3">
    <source>
        <dbReference type="EMBL" id="BBE18293.1"/>
    </source>
</evidence>
<proteinExistence type="predicted"/>